<feature type="non-terminal residue" evidence="2">
    <location>
        <position position="319"/>
    </location>
</feature>
<feature type="region of interest" description="Disordered" evidence="1">
    <location>
        <begin position="243"/>
        <end position="319"/>
    </location>
</feature>
<name>A0AAN5C7E1_9BILA</name>
<proteinExistence type="predicted"/>
<dbReference type="AlphaFoldDB" id="A0AAN5C7E1"/>
<accession>A0AAN5C7E1</accession>
<dbReference type="EMBL" id="BTRK01000001">
    <property type="protein sequence ID" value="GMR31684.1"/>
    <property type="molecule type" value="Genomic_DNA"/>
</dbReference>
<keyword evidence="3" id="KW-1185">Reference proteome</keyword>
<gene>
    <name evidence="2" type="ORF">PMAYCL1PPCAC_01879</name>
</gene>
<protein>
    <submittedName>
        <fullName evidence="2">Uncharacterized protein</fullName>
    </submittedName>
</protein>
<feature type="region of interest" description="Disordered" evidence="1">
    <location>
        <begin position="146"/>
        <end position="210"/>
    </location>
</feature>
<comment type="caution">
    <text evidence="2">The sequence shown here is derived from an EMBL/GenBank/DDBJ whole genome shotgun (WGS) entry which is preliminary data.</text>
</comment>
<feature type="compositionally biased region" description="Acidic residues" evidence="1">
    <location>
        <begin position="175"/>
        <end position="189"/>
    </location>
</feature>
<feature type="region of interest" description="Disordered" evidence="1">
    <location>
        <begin position="219"/>
        <end position="238"/>
    </location>
</feature>
<sequence length="319" mass="35900">LISFRTRGRRKTNWRTVNLAAYDPICAGEYDFEEYCVQRRSRLPLPASSLGLSVTTRSDWKYMGKQVRKMLIPGSISAFASCMWVSLELAHGAPIAAFSKIVELALPFWDALLADEQDAWAERAHAEGRRAHWIYVRNGRTGGGGNAMGASSHIQCHASSDNRPSPRSRKKAQEWDDDYDDEELSDTDELPSRPTKKLNIDGDDTEPMEIPKEFKSSDVTYSIPTTPEPVPYRPTPIGTKTVTFKLDRDPEPPREPFRERDGIRTVPPPPLTYRPIIVSTNPQPVQNTPPPPSHYPTQSAMRGRGSYANRRYTVEGTVD</sequence>
<reference evidence="3" key="1">
    <citation type="submission" date="2022-10" db="EMBL/GenBank/DDBJ databases">
        <title>Genome assembly of Pristionchus species.</title>
        <authorList>
            <person name="Yoshida K."/>
            <person name="Sommer R.J."/>
        </authorList>
    </citation>
    <scope>NUCLEOTIDE SEQUENCE [LARGE SCALE GENOMIC DNA]</scope>
    <source>
        <strain evidence="3">RS5460</strain>
    </source>
</reference>
<evidence type="ECO:0000256" key="1">
    <source>
        <dbReference type="SAM" id="MobiDB-lite"/>
    </source>
</evidence>
<feature type="compositionally biased region" description="Basic and acidic residues" evidence="1">
    <location>
        <begin position="245"/>
        <end position="263"/>
    </location>
</feature>
<evidence type="ECO:0000313" key="2">
    <source>
        <dbReference type="EMBL" id="GMR31684.1"/>
    </source>
</evidence>
<dbReference type="Proteomes" id="UP001328107">
    <property type="component" value="Unassembled WGS sequence"/>
</dbReference>
<feature type="compositionally biased region" description="Polar residues" evidence="1">
    <location>
        <begin position="152"/>
        <end position="165"/>
    </location>
</feature>
<organism evidence="2 3">
    <name type="scientific">Pristionchus mayeri</name>
    <dbReference type="NCBI Taxonomy" id="1317129"/>
    <lineage>
        <taxon>Eukaryota</taxon>
        <taxon>Metazoa</taxon>
        <taxon>Ecdysozoa</taxon>
        <taxon>Nematoda</taxon>
        <taxon>Chromadorea</taxon>
        <taxon>Rhabditida</taxon>
        <taxon>Rhabditina</taxon>
        <taxon>Diplogasteromorpha</taxon>
        <taxon>Diplogasteroidea</taxon>
        <taxon>Neodiplogasteridae</taxon>
        <taxon>Pristionchus</taxon>
    </lineage>
</organism>
<evidence type="ECO:0000313" key="3">
    <source>
        <dbReference type="Proteomes" id="UP001328107"/>
    </source>
</evidence>
<feature type="non-terminal residue" evidence="2">
    <location>
        <position position="1"/>
    </location>
</feature>